<evidence type="ECO:0000256" key="1">
    <source>
        <dbReference type="SAM" id="MobiDB-lite"/>
    </source>
</evidence>
<proteinExistence type="predicted"/>
<accession>A0AAE0UFB5</accession>
<reference evidence="2" key="2">
    <citation type="submission" date="2023-07" db="EMBL/GenBank/DDBJ databases">
        <authorList>
            <consortium name="Lawrence Berkeley National Laboratory"/>
            <person name="Haridas S."/>
            <person name="Hensen N."/>
            <person name="Bonometti L."/>
            <person name="Westerberg I."/>
            <person name="Brannstrom I.O."/>
            <person name="Guillou S."/>
            <person name="Cros-Aarteil S."/>
            <person name="Calhoun S."/>
            <person name="Kuo A."/>
            <person name="Mondo S."/>
            <person name="Pangilinan J."/>
            <person name="Riley R."/>
            <person name="LaButti K."/>
            <person name="Andreopoulos B."/>
            <person name="Lipzen A."/>
            <person name="Chen C."/>
            <person name="Yanf M."/>
            <person name="Daum C."/>
            <person name="Ng V."/>
            <person name="Clum A."/>
            <person name="Steindorff A."/>
            <person name="Ohm R."/>
            <person name="Martin F."/>
            <person name="Silar P."/>
            <person name="Natvig D."/>
            <person name="Lalanne C."/>
            <person name="Gautier V."/>
            <person name="Ament-velasquez S.L."/>
            <person name="Kruys A."/>
            <person name="Hutchinson M.I."/>
            <person name="Powell A.J."/>
            <person name="Barry K."/>
            <person name="Miller A.N."/>
            <person name="Grigoriev I.V."/>
            <person name="Debuchy R."/>
            <person name="Gladieux P."/>
            <person name="Thoren M.H."/>
            <person name="Johannesson H."/>
        </authorList>
    </citation>
    <scope>NUCLEOTIDE SEQUENCE</scope>
    <source>
        <strain evidence="2">FGSC 1904</strain>
    </source>
</reference>
<gene>
    <name evidence="2" type="ORF">B0T20DRAFT_128873</name>
</gene>
<name>A0AAE0UFB5_SORBR</name>
<sequence>MADQNNNTNNGNHHDELTPELQSAMELTSIFSGKTVVIGNSTSNNGAGHSHSPSHQHGDLPTPAPSVDEILEAFGDMDLIDFRHFEGQLEEDGTIQPYRMKVLAQFRRLHARYEELVDRVDKLFYAAGEPNPEGSQSAATTTTANDNSTSRYFEAYDEYTSMVSKLASIKPIPPEILSSGPDAVLPFCVSEGLPRTVRPYAALEKMQEQLNIPGYHYTILLDLISNIRSQLSRLRDSIRVLDQYIEEGMKEIVPKYSKGYLKLQLLYFREITSTTSSELDD</sequence>
<evidence type="ECO:0000313" key="3">
    <source>
        <dbReference type="Proteomes" id="UP001281003"/>
    </source>
</evidence>
<evidence type="ECO:0000313" key="2">
    <source>
        <dbReference type="EMBL" id="KAK3402037.1"/>
    </source>
</evidence>
<feature type="compositionally biased region" description="Polar residues" evidence="1">
    <location>
        <begin position="39"/>
        <end position="55"/>
    </location>
</feature>
<protein>
    <submittedName>
        <fullName evidence="2">Uncharacterized protein</fullName>
    </submittedName>
</protein>
<organism evidence="2 3">
    <name type="scientific">Sordaria brevicollis</name>
    <dbReference type="NCBI Taxonomy" id="83679"/>
    <lineage>
        <taxon>Eukaryota</taxon>
        <taxon>Fungi</taxon>
        <taxon>Dikarya</taxon>
        <taxon>Ascomycota</taxon>
        <taxon>Pezizomycotina</taxon>
        <taxon>Sordariomycetes</taxon>
        <taxon>Sordariomycetidae</taxon>
        <taxon>Sordariales</taxon>
        <taxon>Sordariaceae</taxon>
        <taxon>Sordaria</taxon>
    </lineage>
</organism>
<keyword evidence="3" id="KW-1185">Reference proteome</keyword>
<reference evidence="2" key="1">
    <citation type="journal article" date="2023" name="Mol. Phylogenet. Evol.">
        <title>Genome-scale phylogeny and comparative genomics of the fungal order Sordariales.</title>
        <authorList>
            <person name="Hensen N."/>
            <person name="Bonometti L."/>
            <person name="Westerberg I."/>
            <person name="Brannstrom I.O."/>
            <person name="Guillou S."/>
            <person name="Cros-Aarteil S."/>
            <person name="Calhoun S."/>
            <person name="Haridas S."/>
            <person name="Kuo A."/>
            <person name="Mondo S."/>
            <person name="Pangilinan J."/>
            <person name="Riley R."/>
            <person name="LaButti K."/>
            <person name="Andreopoulos B."/>
            <person name="Lipzen A."/>
            <person name="Chen C."/>
            <person name="Yan M."/>
            <person name="Daum C."/>
            <person name="Ng V."/>
            <person name="Clum A."/>
            <person name="Steindorff A."/>
            <person name="Ohm R.A."/>
            <person name="Martin F."/>
            <person name="Silar P."/>
            <person name="Natvig D.O."/>
            <person name="Lalanne C."/>
            <person name="Gautier V."/>
            <person name="Ament-Velasquez S.L."/>
            <person name="Kruys A."/>
            <person name="Hutchinson M.I."/>
            <person name="Powell A.J."/>
            <person name="Barry K."/>
            <person name="Miller A.N."/>
            <person name="Grigoriev I.V."/>
            <person name="Debuchy R."/>
            <person name="Gladieux P."/>
            <person name="Hiltunen Thoren M."/>
            <person name="Johannesson H."/>
        </authorList>
    </citation>
    <scope>NUCLEOTIDE SEQUENCE</scope>
    <source>
        <strain evidence="2">FGSC 1904</strain>
    </source>
</reference>
<dbReference type="Proteomes" id="UP001281003">
    <property type="component" value="Unassembled WGS sequence"/>
</dbReference>
<comment type="caution">
    <text evidence="2">The sequence shown here is derived from an EMBL/GenBank/DDBJ whole genome shotgun (WGS) entry which is preliminary data.</text>
</comment>
<dbReference type="AlphaFoldDB" id="A0AAE0UFB5"/>
<dbReference type="EMBL" id="JAUTDP010000002">
    <property type="protein sequence ID" value="KAK3402037.1"/>
    <property type="molecule type" value="Genomic_DNA"/>
</dbReference>
<feature type="region of interest" description="Disordered" evidence="1">
    <location>
        <begin position="39"/>
        <end position="66"/>
    </location>
</feature>